<organism evidence="2 3">
    <name type="scientific">Anaerocolumna sedimenticola</name>
    <dbReference type="NCBI Taxonomy" id="2696063"/>
    <lineage>
        <taxon>Bacteria</taxon>
        <taxon>Bacillati</taxon>
        <taxon>Bacillota</taxon>
        <taxon>Clostridia</taxon>
        <taxon>Lachnospirales</taxon>
        <taxon>Lachnospiraceae</taxon>
        <taxon>Anaerocolumna</taxon>
    </lineage>
</organism>
<evidence type="ECO:0000313" key="2">
    <source>
        <dbReference type="EMBL" id="QHQ63824.1"/>
    </source>
</evidence>
<sequence>MPRNSQSDNLYASGETRKERSEKLSDNLIIDDNSVYEIDPDCYERVKQLRLNQKQDWNKK</sequence>
<dbReference type="Proteomes" id="UP000464314">
    <property type="component" value="Chromosome"/>
</dbReference>
<name>A0A6P1TSB4_9FIRM</name>
<feature type="compositionally biased region" description="Basic and acidic residues" evidence="1">
    <location>
        <begin position="15"/>
        <end position="25"/>
    </location>
</feature>
<keyword evidence="3" id="KW-1185">Reference proteome</keyword>
<dbReference type="EMBL" id="CP048000">
    <property type="protein sequence ID" value="QHQ63824.1"/>
    <property type="molecule type" value="Genomic_DNA"/>
</dbReference>
<dbReference type="AlphaFoldDB" id="A0A6P1TSB4"/>
<evidence type="ECO:0000256" key="1">
    <source>
        <dbReference type="SAM" id="MobiDB-lite"/>
    </source>
</evidence>
<feature type="region of interest" description="Disordered" evidence="1">
    <location>
        <begin position="1"/>
        <end position="26"/>
    </location>
</feature>
<protein>
    <submittedName>
        <fullName evidence="2">Uncharacterized protein</fullName>
    </submittedName>
</protein>
<proteinExistence type="predicted"/>
<accession>A0A6P1TSB4</accession>
<gene>
    <name evidence="2" type="ORF">Ana3638_18955</name>
</gene>
<feature type="compositionally biased region" description="Polar residues" evidence="1">
    <location>
        <begin position="1"/>
        <end position="10"/>
    </location>
</feature>
<reference evidence="2 3" key="1">
    <citation type="submission" date="2020-01" db="EMBL/GenBank/DDBJ databases">
        <title>Genome analysis of Anaerocolumna sp. CBA3638.</title>
        <authorList>
            <person name="Kim J."/>
            <person name="Roh S.W."/>
        </authorList>
    </citation>
    <scope>NUCLEOTIDE SEQUENCE [LARGE SCALE GENOMIC DNA]</scope>
    <source>
        <strain evidence="2 3">CBA3638</strain>
    </source>
</reference>
<evidence type="ECO:0000313" key="3">
    <source>
        <dbReference type="Proteomes" id="UP000464314"/>
    </source>
</evidence>
<dbReference type="KEGG" id="anr:Ana3638_18955"/>